<dbReference type="GO" id="GO:0003676">
    <property type="term" value="F:nucleic acid binding"/>
    <property type="evidence" value="ECO:0007669"/>
    <property type="project" value="InterPro"/>
</dbReference>
<dbReference type="GO" id="GO:0015074">
    <property type="term" value="P:DNA integration"/>
    <property type="evidence" value="ECO:0007669"/>
    <property type="project" value="InterPro"/>
</dbReference>
<dbReference type="InterPro" id="IPR012337">
    <property type="entry name" value="RNaseH-like_sf"/>
</dbReference>
<dbReference type="InterPro" id="IPR013103">
    <property type="entry name" value="RVT_2"/>
</dbReference>
<dbReference type="PROSITE" id="PS50994">
    <property type="entry name" value="INTEGRASE"/>
    <property type="match status" value="1"/>
</dbReference>
<dbReference type="SUPFAM" id="SSF53098">
    <property type="entry name" value="Ribonuclease H-like"/>
    <property type="match status" value="1"/>
</dbReference>
<feature type="non-terminal residue" evidence="4">
    <location>
        <position position="389"/>
    </location>
</feature>
<gene>
    <name evidence="4" type="ORF">SHERM_22591</name>
</gene>
<evidence type="ECO:0000313" key="4">
    <source>
        <dbReference type="EMBL" id="CAA0826203.1"/>
    </source>
</evidence>
<dbReference type="InterPro" id="IPR057670">
    <property type="entry name" value="SH3_retrovirus"/>
</dbReference>
<dbReference type="Pfam" id="PF25597">
    <property type="entry name" value="SH3_retrovirus"/>
    <property type="match status" value="1"/>
</dbReference>
<sequence>VEKQLGKSIKSLRSDRGGEYLSNEFRNYLTDNGITCQLTAPGTPQQNGVAERMNKTLMEMVRAMMSYSSLPDSFWGYALEMAVYILNRVPSKSVPSTPSELWSGHIPSVRHLRIWGNAAHVLRTDTDKLEPRSEVRLFVGYPKEMKGGLFYRPEDQKVIVSMNARFLEEDYVLDHKPSSRHVLEELKGVSTSIPSALVTPQSTATRIADDAPKQVVPRRSGRVVRQPERFMGLGQSFEDIPDVLESDPWTYNEALKYRDAESWQKAMKSEIESMDTNQVWDLVEPPSGVRAIGCKWVYKRKREADWKVETFKSRLVAKGYTQKEGIDYEETFSPVAMLKSIRILLTVAAHMDYEIWQMDVKTAFLNGNLDEDIYMQQQEGFIAKGQEHL</sequence>
<comment type="caution">
    <text evidence="4">The sequence shown here is derived from an EMBL/GenBank/DDBJ whole genome shotgun (WGS) entry which is preliminary data.</text>
</comment>
<evidence type="ECO:0000256" key="1">
    <source>
        <dbReference type="ARBA" id="ARBA00022723"/>
    </source>
</evidence>
<keyword evidence="4" id="KW-0808">Transferase</keyword>
<keyword evidence="2" id="KW-0378">Hydrolase</keyword>
<dbReference type="GO" id="GO:0016787">
    <property type="term" value="F:hydrolase activity"/>
    <property type="evidence" value="ECO:0007669"/>
    <property type="project" value="UniProtKB-KW"/>
</dbReference>
<feature type="domain" description="Integrase catalytic" evidence="3">
    <location>
        <begin position="1"/>
        <end position="106"/>
    </location>
</feature>
<keyword evidence="5" id="KW-1185">Reference proteome</keyword>
<accession>A0A9N7N3I0</accession>
<dbReference type="AlphaFoldDB" id="A0A9N7N3I0"/>
<evidence type="ECO:0000256" key="2">
    <source>
        <dbReference type="ARBA" id="ARBA00022801"/>
    </source>
</evidence>
<dbReference type="Pfam" id="PF07727">
    <property type="entry name" value="RVT_2"/>
    <property type="match status" value="1"/>
</dbReference>
<dbReference type="InterPro" id="IPR039537">
    <property type="entry name" value="Retrotran_Ty1/copia-like"/>
</dbReference>
<dbReference type="Pfam" id="PF13683">
    <property type="entry name" value="rve_3"/>
    <property type="match status" value="1"/>
</dbReference>
<dbReference type="Gene3D" id="3.30.420.10">
    <property type="entry name" value="Ribonuclease H-like superfamily/Ribonuclease H"/>
    <property type="match status" value="1"/>
</dbReference>
<organism evidence="4 5">
    <name type="scientific">Striga hermonthica</name>
    <name type="common">Purple witchweed</name>
    <name type="synonym">Buchnera hermonthica</name>
    <dbReference type="NCBI Taxonomy" id="68872"/>
    <lineage>
        <taxon>Eukaryota</taxon>
        <taxon>Viridiplantae</taxon>
        <taxon>Streptophyta</taxon>
        <taxon>Embryophyta</taxon>
        <taxon>Tracheophyta</taxon>
        <taxon>Spermatophyta</taxon>
        <taxon>Magnoliopsida</taxon>
        <taxon>eudicotyledons</taxon>
        <taxon>Gunneridae</taxon>
        <taxon>Pentapetalae</taxon>
        <taxon>asterids</taxon>
        <taxon>lamiids</taxon>
        <taxon>Lamiales</taxon>
        <taxon>Orobanchaceae</taxon>
        <taxon>Buchnereae</taxon>
        <taxon>Striga</taxon>
    </lineage>
</organism>
<reference evidence="4" key="1">
    <citation type="submission" date="2019-12" db="EMBL/GenBank/DDBJ databases">
        <authorList>
            <person name="Scholes J."/>
        </authorList>
    </citation>
    <scope>NUCLEOTIDE SEQUENCE</scope>
</reference>
<keyword evidence="4" id="KW-0418">Kinase</keyword>
<evidence type="ECO:0000259" key="3">
    <source>
        <dbReference type="PROSITE" id="PS50994"/>
    </source>
</evidence>
<dbReference type="InterPro" id="IPR036397">
    <property type="entry name" value="RNaseH_sf"/>
</dbReference>
<name>A0A9N7N3I0_STRHE</name>
<proteinExistence type="predicted"/>
<evidence type="ECO:0000313" key="5">
    <source>
        <dbReference type="Proteomes" id="UP001153555"/>
    </source>
</evidence>
<feature type="non-terminal residue" evidence="4">
    <location>
        <position position="1"/>
    </location>
</feature>
<dbReference type="GO" id="GO:0016301">
    <property type="term" value="F:kinase activity"/>
    <property type="evidence" value="ECO:0007669"/>
    <property type="project" value="UniProtKB-KW"/>
</dbReference>
<dbReference type="PANTHER" id="PTHR42648:SF27">
    <property type="entry name" value="RNA-DIRECTED DNA POLYMERASE"/>
    <property type="match status" value="1"/>
</dbReference>
<dbReference type="PANTHER" id="PTHR42648">
    <property type="entry name" value="TRANSPOSASE, PUTATIVE-RELATED"/>
    <property type="match status" value="1"/>
</dbReference>
<dbReference type="EMBL" id="CACSLK010027388">
    <property type="protein sequence ID" value="CAA0826203.1"/>
    <property type="molecule type" value="Genomic_DNA"/>
</dbReference>
<protein>
    <submittedName>
        <fullName evidence="4">Cysteine-rich RLK (RECEPTOR-like protein kinase) 8</fullName>
    </submittedName>
</protein>
<keyword evidence="1" id="KW-0479">Metal-binding</keyword>
<dbReference type="InterPro" id="IPR001584">
    <property type="entry name" value="Integrase_cat-core"/>
</dbReference>
<dbReference type="Proteomes" id="UP001153555">
    <property type="component" value="Unassembled WGS sequence"/>
</dbReference>
<dbReference type="GO" id="GO:0046872">
    <property type="term" value="F:metal ion binding"/>
    <property type="evidence" value="ECO:0007669"/>
    <property type="project" value="UniProtKB-KW"/>
</dbReference>
<dbReference type="OrthoDB" id="411615at2759"/>